<reference evidence="1" key="2">
    <citation type="journal article" date="2015" name="Fish Shellfish Immunol.">
        <title>Early steps in the European eel (Anguilla anguilla)-Vibrio vulnificus interaction in the gills: Role of the RtxA13 toxin.</title>
        <authorList>
            <person name="Callol A."/>
            <person name="Pajuelo D."/>
            <person name="Ebbesson L."/>
            <person name="Teles M."/>
            <person name="MacKenzie S."/>
            <person name="Amaro C."/>
        </authorList>
    </citation>
    <scope>NUCLEOTIDE SEQUENCE</scope>
</reference>
<evidence type="ECO:0000313" key="1">
    <source>
        <dbReference type="EMBL" id="JAH79699.1"/>
    </source>
</evidence>
<organism evidence="1">
    <name type="scientific">Anguilla anguilla</name>
    <name type="common">European freshwater eel</name>
    <name type="synonym">Muraena anguilla</name>
    <dbReference type="NCBI Taxonomy" id="7936"/>
    <lineage>
        <taxon>Eukaryota</taxon>
        <taxon>Metazoa</taxon>
        <taxon>Chordata</taxon>
        <taxon>Craniata</taxon>
        <taxon>Vertebrata</taxon>
        <taxon>Euteleostomi</taxon>
        <taxon>Actinopterygii</taxon>
        <taxon>Neopterygii</taxon>
        <taxon>Teleostei</taxon>
        <taxon>Anguilliformes</taxon>
        <taxon>Anguillidae</taxon>
        <taxon>Anguilla</taxon>
    </lineage>
</organism>
<protein>
    <submittedName>
        <fullName evidence="1">Uncharacterized protein</fullName>
    </submittedName>
</protein>
<accession>A0A0E9VNJ0</accession>
<proteinExistence type="predicted"/>
<reference evidence="1" key="1">
    <citation type="submission" date="2014-11" db="EMBL/GenBank/DDBJ databases">
        <authorList>
            <person name="Amaro Gonzalez C."/>
        </authorList>
    </citation>
    <scope>NUCLEOTIDE SEQUENCE</scope>
</reference>
<sequence length="83" mass="9657">MPYARSRLRNTFYVGKKFVNQNSRPYKNCNGDQDSSDGCHYYPCSLKAHDHSFQRGFFQALFGYLFPPKPLKPFPICIGTVMR</sequence>
<name>A0A0E9VNJ0_ANGAN</name>
<dbReference type="EMBL" id="GBXM01028878">
    <property type="protein sequence ID" value="JAH79699.1"/>
    <property type="molecule type" value="Transcribed_RNA"/>
</dbReference>
<dbReference type="AlphaFoldDB" id="A0A0E9VNJ0"/>